<accession>A0ABP9G3U2</accession>
<evidence type="ECO:0000256" key="3">
    <source>
        <dbReference type="ARBA" id="ARBA00012891"/>
    </source>
</evidence>
<dbReference type="InterPro" id="IPR013500">
    <property type="entry name" value="TopoI_cat_euk"/>
</dbReference>
<evidence type="ECO:0000256" key="6">
    <source>
        <dbReference type="ARBA" id="ARBA00023235"/>
    </source>
</evidence>
<dbReference type="InterPro" id="IPR035447">
    <property type="entry name" value="DNA_topo_I_N_sf"/>
</dbReference>
<dbReference type="Proteomes" id="UP001500368">
    <property type="component" value="Unassembled WGS sequence"/>
</dbReference>
<keyword evidence="4" id="KW-0799">Topoisomerase</keyword>
<evidence type="ECO:0000256" key="4">
    <source>
        <dbReference type="ARBA" id="ARBA00023029"/>
    </source>
</evidence>
<comment type="caution">
    <text evidence="9">The sequence shown here is derived from an EMBL/GenBank/DDBJ whole genome shotgun (WGS) entry which is preliminary data.</text>
</comment>
<organism evidence="9 10">
    <name type="scientific">Nesterenkonia rhizosphaerae</name>
    <dbReference type="NCBI Taxonomy" id="1348272"/>
    <lineage>
        <taxon>Bacteria</taxon>
        <taxon>Bacillati</taxon>
        <taxon>Actinomycetota</taxon>
        <taxon>Actinomycetes</taxon>
        <taxon>Micrococcales</taxon>
        <taxon>Micrococcaceae</taxon>
        <taxon>Nesterenkonia</taxon>
    </lineage>
</organism>
<dbReference type="InterPro" id="IPR049331">
    <property type="entry name" value="Top1B_N_bact"/>
</dbReference>
<keyword evidence="6" id="KW-0413">Isomerase</keyword>
<evidence type="ECO:0000259" key="8">
    <source>
        <dbReference type="Pfam" id="PF21338"/>
    </source>
</evidence>
<dbReference type="EMBL" id="BAABLW010000007">
    <property type="protein sequence ID" value="GAA4918185.1"/>
    <property type="molecule type" value="Genomic_DNA"/>
</dbReference>
<dbReference type="Pfam" id="PF21338">
    <property type="entry name" value="Top1B_N_bact"/>
    <property type="match status" value="1"/>
</dbReference>
<feature type="domain" description="DNA topoisomerase I catalytic core eukaryotic-type" evidence="7">
    <location>
        <begin position="84"/>
        <end position="287"/>
    </location>
</feature>
<dbReference type="SUPFAM" id="SSF56349">
    <property type="entry name" value="DNA breaking-rejoining enzymes"/>
    <property type="match status" value="1"/>
</dbReference>
<keyword evidence="10" id="KW-1185">Reference proteome</keyword>
<dbReference type="PRINTS" id="PR00416">
    <property type="entry name" value="EUTPISMRASEI"/>
</dbReference>
<dbReference type="RefSeq" id="WP_345477184.1">
    <property type="nucleotide sequence ID" value="NZ_BAABLW010000007.1"/>
</dbReference>
<dbReference type="InterPro" id="IPR001631">
    <property type="entry name" value="TopoI"/>
</dbReference>
<dbReference type="EC" id="5.6.2.1" evidence="3"/>
<evidence type="ECO:0000256" key="5">
    <source>
        <dbReference type="ARBA" id="ARBA00023125"/>
    </source>
</evidence>
<evidence type="ECO:0000256" key="2">
    <source>
        <dbReference type="ARBA" id="ARBA00006645"/>
    </source>
</evidence>
<sequence length="320" mass="35743">MPRLKRVRPFQDPGFQRLSDDSGFRYVDDDGRPASEQDCVRIDALAIPPAWKEVWICVDAHGHVQAVGTDDAGRKQYIYHQHWANRRDRGKFSRALDLASKLPAARARVTQALKEEGMDRQKVLAISFRILDRSAIRAGSRTYLRQSGNRGLTTLQCRHLAVAGDTLTFCFPAKGGKVQEVSFSDPELAPQLEELVQGRTRSLLLSWREGRRRAALRPQQLNAYIRQVTGGRFTAKDFRTLRGTILAAESLARTGAKSTARERAKAERAAIEACAEGLGNTPAVAKSSYIDPRVFKQYRRGNLLDTSRTPESAIRSLLLG</sequence>
<evidence type="ECO:0000313" key="9">
    <source>
        <dbReference type="EMBL" id="GAA4918185.1"/>
    </source>
</evidence>
<dbReference type="Gene3D" id="3.90.15.10">
    <property type="entry name" value="Topoisomerase I, Chain A, domain 3"/>
    <property type="match status" value="1"/>
</dbReference>
<feature type="domain" description="DNA topoisomerase IB N-terminal" evidence="8">
    <location>
        <begin position="23"/>
        <end position="70"/>
    </location>
</feature>
<dbReference type="SUPFAM" id="SSF55869">
    <property type="entry name" value="DNA topoisomerase I domain"/>
    <property type="match status" value="1"/>
</dbReference>
<proteinExistence type="inferred from homology"/>
<evidence type="ECO:0000259" key="7">
    <source>
        <dbReference type="Pfam" id="PF01028"/>
    </source>
</evidence>
<reference evidence="10" key="1">
    <citation type="journal article" date="2019" name="Int. J. Syst. Evol. Microbiol.">
        <title>The Global Catalogue of Microorganisms (GCM) 10K type strain sequencing project: providing services to taxonomists for standard genome sequencing and annotation.</title>
        <authorList>
            <consortium name="The Broad Institute Genomics Platform"/>
            <consortium name="The Broad Institute Genome Sequencing Center for Infectious Disease"/>
            <person name="Wu L."/>
            <person name="Ma J."/>
        </authorList>
    </citation>
    <scope>NUCLEOTIDE SEQUENCE [LARGE SCALE GENOMIC DNA]</scope>
    <source>
        <strain evidence="10">JCM 19129</strain>
    </source>
</reference>
<keyword evidence="5" id="KW-0238">DNA-binding</keyword>
<dbReference type="Gene3D" id="1.10.132.120">
    <property type="match status" value="1"/>
</dbReference>
<dbReference type="PROSITE" id="PS52038">
    <property type="entry name" value="TOPO_IB_2"/>
    <property type="match status" value="1"/>
</dbReference>
<name>A0ABP9G3U2_9MICC</name>
<protein>
    <recommendedName>
        <fullName evidence="3">DNA topoisomerase</fullName>
        <ecNumber evidence="3">5.6.2.1</ecNumber>
    </recommendedName>
</protein>
<comment type="catalytic activity">
    <reaction evidence="1">
        <text>ATP-independent breakage of single-stranded DNA, followed by passage and rejoining.</text>
        <dbReference type="EC" id="5.6.2.1"/>
    </reaction>
</comment>
<dbReference type="InterPro" id="IPR011010">
    <property type="entry name" value="DNA_brk_join_enz"/>
</dbReference>
<comment type="similarity">
    <text evidence="2">Belongs to the type IB topoisomerase family.</text>
</comment>
<dbReference type="InterPro" id="IPR014711">
    <property type="entry name" value="TopoI_cat_a-hlx-sub_euk"/>
</dbReference>
<dbReference type="Pfam" id="PF01028">
    <property type="entry name" value="Topoisom_I"/>
    <property type="match status" value="1"/>
</dbReference>
<evidence type="ECO:0000256" key="1">
    <source>
        <dbReference type="ARBA" id="ARBA00000213"/>
    </source>
</evidence>
<evidence type="ECO:0000313" key="10">
    <source>
        <dbReference type="Proteomes" id="UP001500368"/>
    </source>
</evidence>
<gene>
    <name evidence="9" type="ORF">GCM10025790_12170</name>
</gene>
<dbReference type="Gene3D" id="3.30.66.10">
    <property type="entry name" value="DNA topoisomerase I domain"/>
    <property type="match status" value="1"/>
</dbReference>